<dbReference type="Pfam" id="PF07681">
    <property type="entry name" value="DoxX"/>
    <property type="match status" value="1"/>
</dbReference>
<dbReference type="RefSeq" id="WP_099593706.1">
    <property type="nucleotide sequence ID" value="NZ_MDGM01000012.1"/>
</dbReference>
<keyword evidence="3" id="KW-1003">Cell membrane</keyword>
<proteinExistence type="inferred from homology"/>
<dbReference type="PANTHER" id="PTHR33452">
    <property type="entry name" value="OXIDOREDUCTASE CATD-RELATED"/>
    <property type="match status" value="1"/>
</dbReference>
<dbReference type="OrthoDB" id="121744at2"/>
<dbReference type="AlphaFoldDB" id="A0A2G5K7C8"/>
<feature type="transmembrane region" description="Helical" evidence="7">
    <location>
        <begin position="83"/>
        <end position="104"/>
    </location>
</feature>
<evidence type="ECO:0000256" key="3">
    <source>
        <dbReference type="ARBA" id="ARBA00022475"/>
    </source>
</evidence>
<dbReference type="InterPro" id="IPR051907">
    <property type="entry name" value="DoxX-like_oxidoreductase"/>
</dbReference>
<evidence type="ECO:0000256" key="7">
    <source>
        <dbReference type="SAM" id="Phobius"/>
    </source>
</evidence>
<evidence type="ECO:0000256" key="6">
    <source>
        <dbReference type="ARBA" id="ARBA00023136"/>
    </source>
</evidence>
<dbReference type="EMBL" id="MDGM01000012">
    <property type="protein sequence ID" value="PIB24922.1"/>
    <property type="molecule type" value="Genomic_DNA"/>
</dbReference>
<sequence length="178" mass="19639">MTWILQLHDRIFARISAALGGWFLPTFARFIFAATLLMYFWKSAATKLGDGFGGLFALDPNGYVQIFPKAMEAVGYDPSQLGFIYKLIAIAGTWAELILPLFIVLGLFTRLAALGMMGFVAVQTLVDVTGHGAKFGGWFNNQSGELIADQRLFWYLLFATLLIKGAGPISLDRFCKTP</sequence>
<gene>
    <name evidence="8" type="ORF">BFP76_07125</name>
</gene>
<feature type="transmembrane region" description="Helical" evidence="7">
    <location>
        <begin position="152"/>
        <end position="171"/>
    </location>
</feature>
<comment type="caution">
    <text evidence="8">The sequence shown here is derived from an EMBL/GenBank/DDBJ whole genome shotgun (WGS) entry which is preliminary data.</text>
</comment>
<protein>
    <recommendedName>
        <fullName evidence="10">DoxX</fullName>
    </recommendedName>
</protein>
<accession>A0A2G5K7C8</accession>
<evidence type="ECO:0000313" key="9">
    <source>
        <dbReference type="Proteomes" id="UP000231516"/>
    </source>
</evidence>
<dbReference type="Proteomes" id="UP000231516">
    <property type="component" value="Unassembled WGS sequence"/>
</dbReference>
<evidence type="ECO:0000256" key="5">
    <source>
        <dbReference type="ARBA" id="ARBA00022989"/>
    </source>
</evidence>
<evidence type="ECO:0000256" key="2">
    <source>
        <dbReference type="ARBA" id="ARBA00006679"/>
    </source>
</evidence>
<evidence type="ECO:0008006" key="10">
    <source>
        <dbReference type="Google" id="ProtNLM"/>
    </source>
</evidence>
<comment type="similarity">
    <text evidence="2">Belongs to the DoxX family.</text>
</comment>
<dbReference type="PANTHER" id="PTHR33452:SF1">
    <property type="entry name" value="INNER MEMBRANE PROTEIN YPHA-RELATED"/>
    <property type="match status" value="1"/>
</dbReference>
<dbReference type="InterPro" id="IPR032808">
    <property type="entry name" value="DoxX"/>
</dbReference>
<organism evidence="8 9">
    <name type="scientific">Paramylibacter kogurei</name>
    <dbReference type="NCBI Taxonomy" id="1889778"/>
    <lineage>
        <taxon>Bacteria</taxon>
        <taxon>Pseudomonadati</taxon>
        <taxon>Pseudomonadota</taxon>
        <taxon>Alphaproteobacteria</taxon>
        <taxon>Rhodobacterales</taxon>
        <taxon>Paracoccaceae</taxon>
        <taxon>Paramylibacter</taxon>
    </lineage>
</organism>
<keyword evidence="4 7" id="KW-0812">Transmembrane</keyword>
<comment type="subcellular location">
    <subcellularLocation>
        <location evidence="1">Cell membrane</location>
        <topology evidence="1">Multi-pass membrane protein</topology>
    </subcellularLocation>
</comment>
<dbReference type="GO" id="GO:0005886">
    <property type="term" value="C:plasma membrane"/>
    <property type="evidence" value="ECO:0007669"/>
    <property type="project" value="UniProtKB-SubCell"/>
</dbReference>
<feature type="transmembrane region" description="Helical" evidence="7">
    <location>
        <begin position="12"/>
        <end position="41"/>
    </location>
</feature>
<keyword evidence="9" id="KW-1185">Reference proteome</keyword>
<evidence type="ECO:0000256" key="1">
    <source>
        <dbReference type="ARBA" id="ARBA00004651"/>
    </source>
</evidence>
<reference evidence="8 9" key="1">
    <citation type="submission" date="2016-08" db="EMBL/GenBank/DDBJ databases">
        <title>Draft genome of Amylibacter sp. strain 4G11.</title>
        <authorList>
            <person name="Wong S.-K."/>
            <person name="Hamasaki K."/>
            <person name="Yoshizawa S."/>
        </authorList>
    </citation>
    <scope>NUCLEOTIDE SEQUENCE [LARGE SCALE GENOMIC DNA]</scope>
    <source>
        <strain evidence="8 9">4G11</strain>
    </source>
</reference>
<keyword evidence="6 7" id="KW-0472">Membrane</keyword>
<evidence type="ECO:0000313" key="8">
    <source>
        <dbReference type="EMBL" id="PIB24922.1"/>
    </source>
</evidence>
<evidence type="ECO:0000256" key="4">
    <source>
        <dbReference type="ARBA" id="ARBA00022692"/>
    </source>
</evidence>
<keyword evidence="5 7" id="KW-1133">Transmembrane helix</keyword>
<name>A0A2G5K7C8_9RHOB</name>